<keyword evidence="4" id="KW-1133">Transmembrane helix</keyword>
<comment type="similarity">
    <text evidence="1">Belongs to the membrane fusion protein (MFP) (TC 8.A.1) family.</text>
</comment>
<evidence type="ECO:0000313" key="6">
    <source>
        <dbReference type="EMBL" id="QCF24640.1"/>
    </source>
</evidence>
<dbReference type="PANTHER" id="PTHR30469:SF12">
    <property type="entry name" value="MULTIDRUG RESISTANCE PROTEIN MDTA"/>
    <property type="match status" value="1"/>
</dbReference>
<dbReference type="Gene3D" id="2.40.420.20">
    <property type="match status" value="1"/>
</dbReference>
<dbReference type="Proteomes" id="UP000298049">
    <property type="component" value="Chromosome"/>
</dbReference>
<proteinExistence type="inferred from homology"/>
<dbReference type="Pfam" id="PF25967">
    <property type="entry name" value="RND-MFP_C"/>
    <property type="match status" value="1"/>
</dbReference>
<evidence type="ECO:0000313" key="7">
    <source>
        <dbReference type="Proteomes" id="UP000298049"/>
    </source>
</evidence>
<keyword evidence="4" id="KW-0472">Membrane</keyword>
<sequence>MTPETEPMTESDETLPSPHSADGPRSRRAYIIQGLVALLVLVVAVFIARSFLQTAPIAGSRPTPEREARLVDVAVPQLQDYQPIITGWGTLIPSRSLSIQAQVSGAVEALSPRLEPGVTVEAGEQLLKLEDLSYLSAVTQAESALAEAEANLALEQGQQAIARREFELLTEDASARGGQSSLGEAENLVLRRPQLRIARAAVEAAEARLAEARLDLERATVKAPFDALVTGRSVALGSQVSTSTELARLVGVKTWWIEVLVGADRLGWLDTSPGGREPAQVQLSHPGVWRPGETRPGYVVRVLQELEAEGNLARVLVAVDDPLALQEEAFPGKREPQLLLGSFMRADIEGRRFSDVFVLEPRWLREGNSVWVMNDDDALEIRPVEVLYRDDNAVLISAGLDAGDRVITSRLSTPAEGMPLRTEAHTDSAASDGPPSVDRADSGAEATDAGVRAHG</sequence>
<dbReference type="NCBIfam" id="TIGR01730">
    <property type="entry name" value="RND_mfp"/>
    <property type="match status" value="1"/>
</dbReference>
<accession>A0A4V1D8B8</accession>
<keyword evidence="7" id="KW-1185">Reference proteome</keyword>
<protein>
    <submittedName>
        <fullName evidence="6">Efflux RND transporter periplasmic adaptor subunit</fullName>
    </submittedName>
</protein>
<dbReference type="InterPro" id="IPR058627">
    <property type="entry name" value="MdtA-like_C"/>
</dbReference>
<dbReference type="EMBL" id="CP031093">
    <property type="protein sequence ID" value="QCF24640.1"/>
    <property type="molecule type" value="Genomic_DNA"/>
</dbReference>
<dbReference type="GO" id="GO:0015562">
    <property type="term" value="F:efflux transmembrane transporter activity"/>
    <property type="evidence" value="ECO:0007669"/>
    <property type="project" value="TreeGrafter"/>
</dbReference>
<dbReference type="KEGG" id="hmi:soil367_00975"/>
<dbReference type="SUPFAM" id="SSF111369">
    <property type="entry name" value="HlyD-like secretion proteins"/>
    <property type="match status" value="1"/>
</dbReference>
<dbReference type="Gene3D" id="2.40.50.100">
    <property type="match status" value="1"/>
</dbReference>
<dbReference type="PANTHER" id="PTHR30469">
    <property type="entry name" value="MULTIDRUG RESISTANCE PROTEIN MDTA"/>
    <property type="match status" value="1"/>
</dbReference>
<dbReference type="AlphaFoldDB" id="A0A4V1D8B8"/>
<organism evidence="6 7">
    <name type="scientific">Hydrocarboniclastica marina</name>
    <dbReference type="NCBI Taxonomy" id="2259620"/>
    <lineage>
        <taxon>Bacteria</taxon>
        <taxon>Pseudomonadati</taxon>
        <taxon>Pseudomonadota</taxon>
        <taxon>Gammaproteobacteria</taxon>
        <taxon>Alteromonadales</taxon>
        <taxon>Alteromonadaceae</taxon>
        <taxon>Hydrocarboniclastica</taxon>
    </lineage>
</organism>
<feature type="coiled-coil region" evidence="2">
    <location>
        <begin position="138"/>
        <end position="165"/>
    </location>
</feature>
<name>A0A4V1D8B8_9ALTE</name>
<feature type="transmembrane region" description="Helical" evidence="4">
    <location>
        <begin position="30"/>
        <end position="52"/>
    </location>
</feature>
<dbReference type="OrthoDB" id="9781888at2"/>
<evidence type="ECO:0000256" key="2">
    <source>
        <dbReference type="SAM" id="Coils"/>
    </source>
</evidence>
<keyword evidence="2" id="KW-0175">Coiled coil</keyword>
<keyword evidence="4" id="KW-0812">Transmembrane</keyword>
<evidence type="ECO:0000256" key="1">
    <source>
        <dbReference type="ARBA" id="ARBA00009477"/>
    </source>
</evidence>
<evidence type="ECO:0000256" key="4">
    <source>
        <dbReference type="SAM" id="Phobius"/>
    </source>
</evidence>
<evidence type="ECO:0000256" key="3">
    <source>
        <dbReference type="SAM" id="MobiDB-lite"/>
    </source>
</evidence>
<dbReference type="InterPro" id="IPR006143">
    <property type="entry name" value="RND_pump_MFP"/>
</dbReference>
<evidence type="ECO:0000259" key="5">
    <source>
        <dbReference type="Pfam" id="PF25967"/>
    </source>
</evidence>
<dbReference type="GO" id="GO:1990281">
    <property type="term" value="C:efflux pump complex"/>
    <property type="evidence" value="ECO:0007669"/>
    <property type="project" value="TreeGrafter"/>
</dbReference>
<gene>
    <name evidence="6" type="ORF">soil367_00975</name>
</gene>
<feature type="region of interest" description="Disordered" evidence="3">
    <location>
        <begin position="411"/>
        <end position="455"/>
    </location>
</feature>
<reference evidence="6 7" key="1">
    <citation type="submission" date="2018-07" db="EMBL/GenBank/DDBJ databases">
        <title>Marsedoiliclastica nanhaica gen. nov. sp. nov., a novel marine hydrocarbonoclastic bacterium isolated from an in-situ enriched hydrocarbon-degrading consortium in deep-sea sediment.</title>
        <authorList>
            <person name="Dong C."/>
            <person name="Ma T."/>
            <person name="Liu R."/>
            <person name="Shao Z."/>
        </authorList>
    </citation>
    <scope>NUCLEOTIDE SEQUENCE [LARGE SCALE GENOMIC DNA]</scope>
    <source>
        <strain evidence="7">soil36-7</strain>
    </source>
</reference>
<dbReference type="Gene3D" id="2.40.30.170">
    <property type="match status" value="1"/>
</dbReference>
<feature type="domain" description="Multidrug resistance protein MdtA-like C-terminal permuted SH3" evidence="5">
    <location>
        <begin position="366"/>
        <end position="412"/>
    </location>
</feature>
<feature type="coiled-coil region" evidence="2">
    <location>
        <begin position="195"/>
        <end position="222"/>
    </location>
</feature>
<feature type="region of interest" description="Disordered" evidence="3">
    <location>
        <begin position="1"/>
        <end position="23"/>
    </location>
</feature>
<dbReference type="Gene3D" id="1.10.287.470">
    <property type="entry name" value="Helix hairpin bin"/>
    <property type="match status" value="1"/>
</dbReference>